<evidence type="ECO:0000313" key="3">
    <source>
        <dbReference type="EMBL" id="EFO79700.1"/>
    </source>
</evidence>
<evidence type="ECO:0000259" key="2">
    <source>
        <dbReference type="Pfam" id="PF03787"/>
    </source>
</evidence>
<dbReference type="InterPro" id="IPR005537">
    <property type="entry name" value="RAMP_III_fam"/>
</dbReference>
<dbReference type="HOGENOM" id="CLU_069100_0_0_0"/>
<name>E1IGD4_9CHLR</name>
<organism evidence="3 4">
    <name type="scientific">Oscillochloris trichoides DG-6</name>
    <dbReference type="NCBI Taxonomy" id="765420"/>
    <lineage>
        <taxon>Bacteria</taxon>
        <taxon>Bacillati</taxon>
        <taxon>Chloroflexota</taxon>
        <taxon>Chloroflexia</taxon>
        <taxon>Chloroflexales</taxon>
        <taxon>Chloroflexineae</taxon>
        <taxon>Oscillochloridaceae</taxon>
        <taxon>Oscillochloris</taxon>
    </lineage>
</organism>
<dbReference type="eggNOG" id="COG1337">
    <property type="taxonomic scope" value="Bacteria"/>
</dbReference>
<evidence type="ECO:0000313" key="4">
    <source>
        <dbReference type="Proteomes" id="UP000054010"/>
    </source>
</evidence>
<dbReference type="OrthoDB" id="5362408at2"/>
<feature type="domain" description="CRISPR type III-associated protein" evidence="2">
    <location>
        <begin position="88"/>
        <end position="298"/>
    </location>
</feature>
<gene>
    <name evidence="3" type="ORF">OSCT_2385</name>
</gene>
<protein>
    <recommendedName>
        <fullName evidence="2">CRISPR type III-associated protein domain-containing protein</fullName>
    </recommendedName>
</protein>
<dbReference type="STRING" id="765420.OSCT_2385"/>
<comment type="caution">
    <text evidence="3">The sequence shown here is derived from an EMBL/GenBank/DDBJ whole genome shotgun (WGS) entry which is preliminary data.</text>
</comment>
<dbReference type="EMBL" id="ADVR01000106">
    <property type="protein sequence ID" value="EFO79700.1"/>
    <property type="molecule type" value="Genomic_DNA"/>
</dbReference>
<dbReference type="Proteomes" id="UP000054010">
    <property type="component" value="Unassembled WGS sequence"/>
</dbReference>
<keyword evidence="1" id="KW-0051">Antiviral defense</keyword>
<dbReference type="InterPro" id="IPR052216">
    <property type="entry name" value="CRISPR_Csm3_endoribonuclease"/>
</dbReference>
<evidence type="ECO:0000256" key="1">
    <source>
        <dbReference type="ARBA" id="ARBA00023118"/>
    </source>
</evidence>
<dbReference type="PANTHER" id="PTHR35579:SF3">
    <property type="entry name" value="CRISPR SYSTEM CMS ENDORIBONUCLEASE CSM3"/>
    <property type="match status" value="1"/>
</dbReference>
<dbReference type="GO" id="GO:0051607">
    <property type="term" value="P:defense response to virus"/>
    <property type="evidence" value="ECO:0007669"/>
    <property type="project" value="UniProtKB-KW"/>
</dbReference>
<sequence>MTDEPVREKPYDFVPIADNPTNNIAAGHHLLAGSTTNPRISGILCGTIVSESLVSIASGYVIPMDAIKGYGDIEMASIGKDQLVASHIRSGGQRIIPGSSLKGAIRSVVEAITASGMQFTPKAKSKTVKKQTVLEIKNRVSNQQLPAPPALPSISLVNRLFGLTSGRHGYQGQCSFYDAPQVHGTGRIFRRLPLYRPQPDYSEGDPSITTNWWRYFGDSERKSYIGRKFYRVGKSQEVLRPYTAVEACSIGSAFTFTMHFNNLTEIELGVLLIALGANGQIPYMKIGGGKPVSFGTVRFTNLSITALSPESYHSFDTVSQEIDIATCVTRATQSNELFESGLEKLSAIMTQPATFTAGGEERLY</sequence>
<dbReference type="AlphaFoldDB" id="E1IGD4"/>
<accession>E1IGD4</accession>
<proteinExistence type="predicted"/>
<dbReference type="Pfam" id="PF03787">
    <property type="entry name" value="RAMPs"/>
    <property type="match status" value="1"/>
</dbReference>
<keyword evidence="4" id="KW-1185">Reference proteome</keyword>
<reference evidence="3 4" key="1">
    <citation type="journal article" date="2011" name="J. Bacteriol.">
        <title>Draft genome sequence of the anoxygenic filamentous phototrophic bacterium Oscillochloris trichoides subsp. DG-6.</title>
        <authorList>
            <person name="Kuznetsov B.B."/>
            <person name="Ivanovsky R.N."/>
            <person name="Keppen O.I."/>
            <person name="Sukhacheva M.V."/>
            <person name="Bumazhkin B.K."/>
            <person name="Patutina E.O."/>
            <person name="Beletsky A.V."/>
            <person name="Mardanov A.V."/>
            <person name="Baslerov R.V."/>
            <person name="Panteleeva A.N."/>
            <person name="Kolganova T.V."/>
            <person name="Ravin N.V."/>
            <person name="Skryabin K.G."/>
        </authorList>
    </citation>
    <scope>NUCLEOTIDE SEQUENCE [LARGE SCALE GENOMIC DNA]</scope>
    <source>
        <strain evidence="3 4">DG-6</strain>
    </source>
</reference>
<dbReference type="PANTHER" id="PTHR35579">
    <property type="entry name" value="CRISPR SYSTEM CMS ENDORIBONUCLEASE CSM3"/>
    <property type="match status" value="1"/>
</dbReference>